<organism evidence="2">
    <name type="scientific">hydrothermal vent metagenome</name>
    <dbReference type="NCBI Taxonomy" id="652676"/>
    <lineage>
        <taxon>unclassified sequences</taxon>
        <taxon>metagenomes</taxon>
        <taxon>ecological metagenomes</taxon>
    </lineage>
</organism>
<evidence type="ECO:0000313" key="2">
    <source>
        <dbReference type="EMBL" id="VAX19256.1"/>
    </source>
</evidence>
<proteinExistence type="predicted"/>
<reference evidence="2" key="1">
    <citation type="submission" date="2018-06" db="EMBL/GenBank/DDBJ databases">
        <authorList>
            <person name="Zhirakovskaya E."/>
        </authorList>
    </citation>
    <scope>NUCLEOTIDE SEQUENCE</scope>
</reference>
<dbReference type="GO" id="GO:0006313">
    <property type="term" value="P:DNA transposition"/>
    <property type="evidence" value="ECO:0007669"/>
    <property type="project" value="InterPro"/>
</dbReference>
<keyword evidence="1" id="KW-0175">Coiled coil</keyword>
<evidence type="ECO:0000256" key="1">
    <source>
        <dbReference type="SAM" id="Coils"/>
    </source>
</evidence>
<dbReference type="InterPro" id="IPR009057">
    <property type="entry name" value="Homeodomain-like_sf"/>
</dbReference>
<feature type="non-terminal residue" evidence="2">
    <location>
        <position position="1"/>
    </location>
</feature>
<dbReference type="GO" id="GO:0003677">
    <property type="term" value="F:DNA binding"/>
    <property type="evidence" value="ECO:0007669"/>
    <property type="project" value="InterPro"/>
</dbReference>
<dbReference type="AlphaFoldDB" id="A0A3B1BLP3"/>
<name>A0A3B1BLP3_9ZZZZ</name>
<gene>
    <name evidence="2" type="ORF">MNBD_NITROSPINAE02-881</name>
</gene>
<dbReference type="GO" id="GO:0004803">
    <property type="term" value="F:transposase activity"/>
    <property type="evidence" value="ECO:0007669"/>
    <property type="project" value="InterPro"/>
</dbReference>
<dbReference type="SUPFAM" id="SSF46689">
    <property type="entry name" value="Homeodomain-like"/>
    <property type="match status" value="1"/>
</dbReference>
<dbReference type="Gene3D" id="1.10.10.60">
    <property type="entry name" value="Homeodomain-like"/>
    <property type="match status" value="1"/>
</dbReference>
<accession>A0A3B1BLP3</accession>
<dbReference type="Pfam" id="PF01527">
    <property type="entry name" value="HTH_Tnp_1"/>
    <property type="match status" value="1"/>
</dbReference>
<protein>
    <submittedName>
        <fullName evidence="2">Mobile element protein</fullName>
    </submittedName>
</protein>
<dbReference type="InterPro" id="IPR002514">
    <property type="entry name" value="Transposase_8"/>
</dbReference>
<dbReference type="EMBL" id="UOGE01000042">
    <property type="protein sequence ID" value="VAX19256.1"/>
    <property type="molecule type" value="Genomic_DNA"/>
</dbReference>
<feature type="coiled-coil region" evidence="1">
    <location>
        <begin position="53"/>
        <end position="80"/>
    </location>
</feature>
<sequence length="89" mass="10469">YTAEFREEAVRQVLDRGYSVKEVSANLDVSSHSLYKWLKGVRPSPDNQREEELLDAKREIIKLRAKVRRTEEERDILKKAAAYFARESE</sequence>